<keyword evidence="4" id="KW-1185">Reference proteome</keyword>
<feature type="compositionally biased region" description="Basic and acidic residues" evidence="1">
    <location>
        <begin position="465"/>
        <end position="479"/>
    </location>
</feature>
<protein>
    <recommendedName>
        <fullName evidence="2">DUF7918 domain-containing protein</fullName>
    </recommendedName>
</protein>
<organism evidence="3 4">
    <name type="scientific">Phialocephala subalpina</name>
    <dbReference type="NCBI Taxonomy" id="576137"/>
    <lineage>
        <taxon>Eukaryota</taxon>
        <taxon>Fungi</taxon>
        <taxon>Dikarya</taxon>
        <taxon>Ascomycota</taxon>
        <taxon>Pezizomycotina</taxon>
        <taxon>Leotiomycetes</taxon>
        <taxon>Helotiales</taxon>
        <taxon>Mollisiaceae</taxon>
        <taxon>Phialocephala</taxon>
        <taxon>Phialocephala fortinii species complex</taxon>
    </lineage>
</organism>
<dbReference type="Proteomes" id="UP000184330">
    <property type="component" value="Unassembled WGS sequence"/>
</dbReference>
<feature type="region of interest" description="Disordered" evidence="1">
    <location>
        <begin position="350"/>
        <end position="411"/>
    </location>
</feature>
<sequence length="545" mass="61286">MTILGKSKDQIEVRLEKLPINEANPTYFDEYAPLDQRDTLTDTVTRYIVPEDQTYAIKILFKKGFVLGKFDGGFSVLIKEKATGTQIYARQFAFGDESYSTDSDTIYRVTAIPSAVVDGVVKQHVQLAFHHLSPDEELSGRTDVICCDASQVGGIEVEVRRNSKRKIRRKAADMWQKEVQDHKNQLAAGFDSLLKAAKIDHKIFNKQGITHGAILTGGETGGTLEVPHRDYAVATHIEPSHYHFICRTAGFLEDENIVKTPIPFESRPWDYFKERERADVFKDLQAYDKEQTLKQKIAGAGPDADAKAIQRVLFETGDVVNRWRGFGQTYKRERKALFKELQCRRTCFKKGEYPPDERLPGNSSNTVLSLDDHDHVPKETISVKEEASFTSSTTIKAEPEEDRPRLENGKAKPEVIALDDSDDDSVPPVGKLVVQKLPTKSQTTIKNEPEEPSSIPHNIPATRGQSKEERPAKRVKLESDVALPSIETDSELLRLKEEDELEEEELAVAQRVAQLIRKRNERKAKIAALENRSSVTPAPGHPSLS</sequence>
<dbReference type="AlphaFoldDB" id="A0A1L7X1Y9"/>
<feature type="region of interest" description="Disordered" evidence="1">
    <location>
        <begin position="437"/>
        <end position="481"/>
    </location>
</feature>
<feature type="compositionally biased region" description="Basic and acidic residues" evidence="1">
    <location>
        <begin position="402"/>
        <end position="411"/>
    </location>
</feature>
<feature type="compositionally biased region" description="Basic and acidic residues" evidence="1">
    <location>
        <begin position="350"/>
        <end position="359"/>
    </location>
</feature>
<proteinExistence type="predicted"/>
<dbReference type="Pfam" id="PF25534">
    <property type="entry name" value="DUF7918"/>
    <property type="match status" value="1"/>
</dbReference>
<evidence type="ECO:0000313" key="4">
    <source>
        <dbReference type="Proteomes" id="UP000184330"/>
    </source>
</evidence>
<dbReference type="OrthoDB" id="3555265at2759"/>
<feature type="domain" description="DUF7918" evidence="2">
    <location>
        <begin position="28"/>
        <end position="258"/>
    </location>
</feature>
<evidence type="ECO:0000313" key="3">
    <source>
        <dbReference type="EMBL" id="CZR59022.1"/>
    </source>
</evidence>
<accession>A0A1L7X1Y9</accession>
<feature type="compositionally biased region" description="Basic and acidic residues" evidence="1">
    <location>
        <begin position="370"/>
        <end position="387"/>
    </location>
</feature>
<name>A0A1L7X1Y9_9HELO</name>
<gene>
    <name evidence="3" type="ORF">PAC_08914</name>
</gene>
<reference evidence="3 4" key="1">
    <citation type="submission" date="2016-03" db="EMBL/GenBank/DDBJ databases">
        <authorList>
            <person name="Ploux O."/>
        </authorList>
    </citation>
    <scope>NUCLEOTIDE SEQUENCE [LARGE SCALE GENOMIC DNA]</scope>
    <source>
        <strain evidence="3 4">UAMH 11012</strain>
    </source>
</reference>
<evidence type="ECO:0000259" key="2">
    <source>
        <dbReference type="Pfam" id="PF25534"/>
    </source>
</evidence>
<evidence type="ECO:0000256" key="1">
    <source>
        <dbReference type="SAM" id="MobiDB-lite"/>
    </source>
</evidence>
<dbReference type="EMBL" id="FJOG01000013">
    <property type="protein sequence ID" value="CZR59022.1"/>
    <property type="molecule type" value="Genomic_DNA"/>
</dbReference>
<dbReference type="InterPro" id="IPR057678">
    <property type="entry name" value="DUF7918"/>
</dbReference>